<proteinExistence type="predicted"/>
<gene>
    <name evidence="1" type="ORF">DIABBA_LOCUS9424</name>
</gene>
<dbReference type="Proteomes" id="UP001153709">
    <property type="component" value="Chromosome 6"/>
</dbReference>
<evidence type="ECO:0000313" key="2">
    <source>
        <dbReference type="Proteomes" id="UP001153709"/>
    </source>
</evidence>
<keyword evidence="2" id="KW-1185">Reference proteome</keyword>
<protein>
    <submittedName>
        <fullName evidence="1">Uncharacterized protein</fullName>
    </submittedName>
</protein>
<sequence length="193" mass="22074">MEINSESNAEMIPHEISEAAKTATYELLPLKSRESLILHELLPLLRIYVVFHEYPKHHQQPAPQLPKKIHKQMSLEEIKHTFHVDHHDLVPEYEVVPVQHNVRGIPDDVENAIEDDELDSATNKSKIKETNNDGTTNLKLKAFGKPFNLSLIPTRGLFKKGKLKLWTIEPNATAQHGVEYVEIPESMLIDVIE</sequence>
<organism evidence="1 2">
    <name type="scientific">Diabrotica balteata</name>
    <name type="common">Banded cucumber beetle</name>
    <dbReference type="NCBI Taxonomy" id="107213"/>
    <lineage>
        <taxon>Eukaryota</taxon>
        <taxon>Metazoa</taxon>
        <taxon>Ecdysozoa</taxon>
        <taxon>Arthropoda</taxon>
        <taxon>Hexapoda</taxon>
        <taxon>Insecta</taxon>
        <taxon>Pterygota</taxon>
        <taxon>Neoptera</taxon>
        <taxon>Endopterygota</taxon>
        <taxon>Coleoptera</taxon>
        <taxon>Polyphaga</taxon>
        <taxon>Cucujiformia</taxon>
        <taxon>Chrysomeloidea</taxon>
        <taxon>Chrysomelidae</taxon>
        <taxon>Galerucinae</taxon>
        <taxon>Diabroticina</taxon>
        <taxon>Diabroticites</taxon>
        <taxon>Diabrotica</taxon>
    </lineage>
</organism>
<accession>A0A9N9XCN6</accession>
<dbReference type="OrthoDB" id="9936463at2759"/>
<dbReference type="EMBL" id="OU898281">
    <property type="protein sequence ID" value="CAG9836331.1"/>
    <property type="molecule type" value="Genomic_DNA"/>
</dbReference>
<reference evidence="1" key="1">
    <citation type="submission" date="2022-01" db="EMBL/GenBank/DDBJ databases">
        <authorList>
            <person name="King R."/>
        </authorList>
    </citation>
    <scope>NUCLEOTIDE SEQUENCE</scope>
</reference>
<name>A0A9N9XCN6_DIABA</name>
<evidence type="ECO:0000313" key="1">
    <source>
        <dbReference type="EMBL" id="CAG9836331.1"/>
    </source>
</evidence>
<dbReference type="AlphaFoldDB" id="A0A9N9XCN6"/>